<reference evidence="13 14" key="1">
    <citation type="submission" date="2016-11" db="EMBL/GenBank/DDBJ databases">
        <authorList>
            <person name="Jaros S."/>
            <person name="Januszkiewicz K."/>
            <person name="Wedrychowicz H."/>
        </authorList>
    </citation>
    <scope>NUCLEOTIDE SEQUENCE [LARGE SCALE GENOMIC DNA]</scope>
    <source>
        <strain evidence="13 14">DSM 9705</strain>
    </source>
</reference>
<keyword evidence="9 12" id="KW-1133">Transmembrane helix</keyword>
<dbReference type="EMBL" id="FQXS01000030">
    <property type="protein sequence ID" value="SHI08302.1"/>
    <property type="molecule type" value="Genomic_DNA"/>
</dbReference>
<dbReference type="PANTHER" id="PTHR11048:SF28">
    <property type="entry name" value="4-HYDROXYBENZOATE POLYPRENYLTRANSFERASE, MITOCHONDRIAL"/>
    <property type="match status" value="1"/>
</dbReference>
<comment type="similarity">
    <text evidence="3">Belongs to the UbiA prenyltransferase family.</text>
</comment>
<dbReference type="PANTHER" id="PTHR11048">
    <property type="entry name" value="PRENYLTRANSFERASES"/>
    <property type="match status" value="1"/>
</dbReference>
<evidence type="ECO:0000256" key="9">
    <source>
        <dbReference type="ARBA" id="ARBA00022989"/>
    </source>
</evidence>
<dbReference type="STRING" id="1121409.SAMN02745124_03735"/>
<evidence type="ECO:0000256" key="8">
    <source>
        <dbReference type="ARBA" id="ARBA00022692"/>
    </source>
</evidence>
<feature type="transmembrane region" description="Helical" evidence="12">
    <location>
        <begin position="165"/>
        <end position="188"/>
    </location>
</feature>
<evidence type="ECO:0000256" key="7">
    <source>
        <dbReference type="ARBA" id="ARBA00022688"/>
    </source>
</evidence>
<evidence type="ECO:0000256" key="6">
    <source>
        <dbReference type="ARBA" id="ARBA00022679"/>
    </source>
</evidence>
<dbReference type="InterPro" id="IPR039653">
    <property type="entry name" value="Prenyltransferase"/>
</dbReference>
<accession>A0A1M5Y8K6</accession>
<organism evidence="13 14">
    <name type="scientific">Desulfofustis glycolicus DSM 9705</name>
    <dbReference type="NCBI Taxonomy" id="1121409"/>
    <lineage>
        <taxon>Bacteria</taxon>
        <taxon>Pseudomonadati</taxon>
        <taxon>Thermodesulfobacteriota</taxon>
        <taxon>Desulfobulbia</taxon>
        <taxon>Desulfobulbales</taxon>
        <taxon>Desulfocapsaceae</taxon>
        <taxon>Desulfofustis</taxon>
    </lineage>
</organism>
<dbReference type="InterPro" id="IPR044878">
    <property type="entry name" value="UbiA_sf"/>
</dbReference>
<feature type="transmembrane region" description="Helical" evidence="12">
    <location>
        <begin position="268"/>
        <end position="287"/>
    </location>
</feature>
<dbReference type="FunFam" id="1.20.120.1780:FF:000001">
    <property type="entry name" value="4-hydroxybenzoate octaprenyltransferase"/>
    <property type="match status" value="1"/>
</dbReference>
<keyword evidence="7" id="KW-0831">Ubiquinone biosynthesis</keyword>
<name>A0A1M5Y8K6_9BACT</name>
<feature type="transmembrane region" description="Helical" evidence="12">
    <location>
        <begin position="236"/>
        <end position="256"/>
    </location>
</feature>
<keyword evidence="4" id="KW-1003">Cell membrane</keyword>
<dbReference type="GO" id="GO:0006744">
    <property type="term" value="P:ubiquinone biosynthetic process"/>
    <property type="evidence" value="ECO:0007669"/>
    <property type="project" value="UniProtKB-KW"/>
</dbReference>
<keyword evidence="5" id="KW-0997">Cell inner membrane</keyword>
<dbReference type="Pfam" id="PF01040">
    <property type="entry name" value="UbiA"/>
    <property type="match status" value="1"/>
</dbReference>
<keyword evidence="6 13" id="KW-0808">Transferase</keyword>
<dbReference type="EC" id="2.5.1.39" evidence="11"/>
<dbReference type="AlphaFoldDB" id="A0A1M5Y8K6"/>
<evidence type="ECO:0000313" key="13">
    <source>
        <dbReference type="EMBL" id="SHI08302.1"/>
    </source>
</evidence>
<keyword evidence="10 12" id="KW-0472">Membrane</keyword>
<proteinExistence type="inferred from homology"/>
<evidence type="ECO:0000313" key="14">
    <source>
        <dbReference type="Proteomes" id="UP000184139"/>
    </source>
</evidence>
<comment type="cofactor">
    <cofactor evidence="1">
        <name>Mg(2+)</name>
        <dbReference type="ChEBI" id="CHEBI:18420"/>
    </cofactor>
</comment>
<feature type="transmembrane region" description="Helical" evidence="12">
    <location>
        <begin position="139"/>
        <end position="159"/>
    </location>
</feature>
<dbReference type="CDD" id="cd13959">
    <property type="entry name" value="PT_UbiA_COQ2"/>
    <property type="match status" value="1"/>
</dbReference>
<dbReference type="Proteomes" id="UP000184139">
    <property type="component" value="Unassembled WGS sequence"/>
</dbReference>
<feature type="transmembrane region" description="Helical" evidence="12">
    <location>
        <begin position="46"/>
        <end position="68"/>
    </location>
</feature>
<dbReference type="FunFam" id="1.10.357.140:FF:000008">
    <property type="entry name" value="4-hydroxybenzoate octaprenyltransferase"/>
    <property type="match status" value="1"/>
</dbReference>
<evidence type="ECO:0000256" key="10">
    <source>
        <dbReference type="ARBA" id="ARBA00023136"/>
    </source>
</evidence>
<evidence type="ECO:0000256" key="2">
    <source>
        <dbReference type="ARBA" id="ARBA00004141"/>
    </source>
</evidence>
<keyword evidence="8 12" id="KW-0812">Transmembrane</keyword>
<dbReference type="InterPro" id="IPR006371">
    <property type="entry name" value="Polyprenyltransferase_UbiA-li"/>
</dbReference>
<protein>
    <recommendedName>
        <fullName evidence="11">4-hydroxybenzoate polyprenyltransferase</fullName>
        <ecNumber evidence="11">2.5.1.39</ecNumber>
    </recommendedName>
</protein>
<evidence type="ECO:0000256" key="4">
    <source>
        <dbReference type="ARBA" id="ARBA00022475"/>
    </source>
</evidence>
<feature type="transmembrane region" description="Helical" evidence="12">
    <location>
        <begin position="20"/>
        <end position="40"/>
    </location>
</feature>
<sequence length="290" mass="31804">MGELSAVWKKFTILLEMIKFKLTVFALPFAFTGAFLSARGLPALSVFFWIVVAMVGARTCAMGFNRIVDRRFDADNPRTAERALPAGQVRLLEAWLLVLGAGALFFFACWQLNPLTLQLALPALGLTLLYSLTKRFTAFCHLILGVALSMAPLGGWVAVSGSLAGYPWVLSLGVVFWVAGFDTVYACLDADFDRRIGLYSLPSRLGRRNAFRLAGVFHLLAFVLFAVTGWQQQLNAWYFVGLVVTAGALCYQHLIVSPSDLSRIHASFFSMNGLISIVIFCATWLALATG</sequence>
<evidence type="ECO:0000256" key="5">
    <source>
        <dbReference type="ARBA" id="ARBA00022519"/>
    </source>
</evidence>
<dbReference type="NCBIfam" id="TIGR01475">
    <property type="entry name" value="ubiA_other"/>
    <property type="match status" value="1"/>
</dbReference>
<evidence type="ECO:0000256" key="1">
    <source>
        <dbReference type="ARBA" id="ARBA00001946"/>
    </source>
</evidence>
<dbReference type="GO" id="GO:0008412">
    <property type="term" value="F:4-hydroxybenzoate polyprenyltransferase activity"/>
    <property type="evidence" value="ECO:0007669"/>
    <property type="project" value="UniProtKB-EC"/>
</dbReference>
<dbReference type="Gene3D" id="1.20.120.1780">
    <property type="entry name" value="UbiA prenyltransferase"/>
    <property type="match status" value="1"/>
</dbReference>
<comment type="subcellular location">
    <subcellularLocation>
        <location evidence="2">Membrane</location>
        <topology evidence="2">Multi-pass membrane protein</topology>
    </subcellularLocation>
</comment>
<feature type="transmembrane region" description="Helical" evidence="12">
    <location>
        <begin position="89"/>
        <end position="108"/>
    </location>
</feature>
<evidence type="ECO:0000256" key="12">
    <source>
        <dbReference type="SAM" id="Phobius"/>
    </source>
</evidence>
<gene>
    <name evidence="13" type="ORF">SAMN02745124_03735</name>
</gene>
<evidence type="ECO:0000256" key="3">
    <source>
        <dbReference type="ARBA" id="ARBA00005985"/>
    </source>
</evidence>
<dbReference type="InterPro" id="IPR000537">
    <property type="entry name" value="UbiA_prenyltransferase"/>
</dbReference>
<dbReference type="Gene3D" id="1.10.357.140">
    <property type="entry name" value="UbiA prenyltransferase"/>
    <property type="match status" value="1"/>
</dbReference>
<keyword evidence="14" id="KW-1185">Reference proteome</keyword>
<dbReference type="GO" id="GO:0005886">
    <property type="term" value="C:plasma membrane"/>
    <property type="evidence" value="ECO:0007669"/>
    <property type="project" value="TreeGrafter"/>
</dbReference>
<evidence type="ECO:0000256" key="11">
    <source>
        <dbReference type="ARBA" id="ARBA00034524"/>
    </source>
</evidence>
<feature type="transmembrane region" description="Helical" evidence="12">
    <location>
        <begin position="114"/>
        <end position="132"/>
    </location>
</feature>
<feature type="transmembrane region" description="Helical" evidence="12">
    <location>
        <begin position="209"/>
        <end position="230"/>
    </location>
</feature>